<protein>
    <recommendedName>
        <fullName evidence="4">Transmembrane transport protein</fullName>
    </recommendedName>
</protein>
<feature type="transmembrane region" description="Helical" evidence="1">
    <location>
        <begin position="119"/>
        <end position="142"/>
    </location>
</feature>
<evidence type="ECO:0000313" key="3">
    <source>
        <dbReference type="Proteomes" id="UP000248544"/>
    </source>
</evidence>
<keyword evidence="3" id="KW-1185">Reference proteome</keyword>
<gene>
    <name evidence="2" type="ORF">C1I98_04865</name>
</gene>
<keyword evidence="1" id="KW-0812">Transmembrane</keyword>
<feature type="transmembrane region" description="Helical" evidence="1">
    <location>
        <begin position="59"/>
        <end position="79"/>
    </location>
</feature>
<sequence length="160" mass="17457">MTDEPRLSAQNMIEHLTPVLSPRTRIRAVTALVAGTTGGAFTGALWWSEPGPLPGHTHLAFAMFTTFCLAWAGYGGWLLTRRVPLFATDRLIAAWLALTASITTTAVLTTVAAQRDTATWPVLTVGGVFITTSLLLTVRAHLRRAALVRRLLELTHRENQ</sequence>
<organism evidence="2 3">
    <name type="scientific">Spongiactinospora gelatinilytica</name>
    <dbReference type="NCBI Taxonomy" id="2666298"/>
    <lineage>
        <taxon>Bacteria</taxon>
        <taxon>Bacillati</taxon>
        <taxon>Actinomycetota</taxon>
        <taxon>Actinomycetes</taxon>
        <taxon>Streptosporangiales</taxon>
        <taxon>Streptosporangiaceae</taxon>
        <taxon>Spongiactinospora</taxon>
    </lineage>
</organism>
<comment type="caution">
    <text evidence="2">The sequence shown here is derived from an EMBL/GenBank/DDBJ whole genome shotgun (WGS) entry which is preliminary data.</text>
</comment>
<keyword evidence="1" id="KW-1133">Transmembrane helix</keyword>
<feature type="transmembrane region" description="Helical" evidence="1">
    <location>
        <begin position="28"/>
        <end position="47"/>
    </location>
</feature>
<dbReference type="Proteomes" id="UP000248544">
    <property type="component" value="Unassembled WGS sequence"/>
</dbReference>
<reference evidence="2 3" key="1">
    <citation type="submission" date="2018-01" db="EMBL/GenBank/DDBJ databases">
        <title>Draft genome sequence of Sphaerisporangium sp. 7K107.</title>
        <authorList>
            <person name="Sahin N."/>
            <person name="Saygin H."/>
            <person name="Ay H."/>
        </authorList>
    </citation>
    <scope>NUCLEOTIDE SEQUENCE [LARGE SCALE GENOMIC DNA]</scope>
    <source>
        <strain evidence="2 3">7K107</strain>
    </source>
</reference>
<evidence type="ECO:0000256" key="1">
    <source>
        <dbReference type="SAM" id="Phobius"/>
    </source>
</evidence>
<dbReference type="EMBL" id="POUA01000022">
    <property type="protein sequence ID" value="PZG54107.1"/>
    <property type="molecule type" value="Genomic_DNA"/>
</dbReference>
<dbReference type="AlphaFoldDB" id="A0A2W2I7K8"/>
<proteinExistence type="predicted"/>
<evidence type="ECO:0008006" key="4">
    <source>
        <dbReference type="Google" id="ProtNLM"/>
    </source>
</evidence>
<keyword evidence="1" id="KW-0472">Membrane</keyword>
<accession>A0A2W2I7K8</accession>
<feature type="transmembrane region" description="Helical" evidence="1">
    <location>
        <begin position="91"/>
        <end position="113"/>
    </location>
</feature>
<name>A0A2W2I7K8_9ACTN</name>
<evidence type="ECO:0000313" key="2">
    <source>
        <dbReference type="EMBL" id="PZG54107.1"/>
    </source>
</evidence>
<dbReference type="RefSeq" id="WP_111165861.1">
    <property type="nucleotide sequence ID" value="NZ_POUA01000022.1"/>
</dbReference>